<evidence type="ECO:0000313" key="1">
    <source>
        <dbReference type="EMBL" id="TYC49609.1"/>
    </source>
</evidence>
<reference evidence="1 2" key="1">
    <citation type="submission" date="2019-01" db="EMBL/GenBank/DDBJ databases">
        <title>Weissella sp. nov., a novel lactic acid bacterium isolated from animal feces.</title>
        <authorList>
            <person name="Wang L.-T."/>
        </authorList>
    </citation>
    <scope>NUCLEOTIDE SEQUENCE [LARGE SCALE GENOMIC DNA]</scope>
    <source>
        <strain evidence="1 2">8H-2</strain>
    </source>
</reference>
<protein>
    <submittedName>
        <fullName evidence="1">Uncharacterized protein</fullName>
    </submittedName>
</protein>
<gene>
    <name evidence="1" type="ORF">ESZ50_05545</name>
</gene>
<evidence type="ECO:0000313" key="2">
    <source>
        <dbReference type="Proteomes" id="UP000371977"/>
    </source>
</evidence>
<name>A0A6C2C7Q1_9LACO</name>
<accession>A0A6C2C7Q1</accession>
<proteinExistence type="predicted"/>
<comment type="caution">
    <text evidence="1">The sequence shown here is derived from an EMBL/GenBank/DDBJ whole genome shotgun (WGS) entry which is preliminary data.</text>
</comment>
<organism evidence="1 2">
    <name type="scientific">Weissella muntiaci</name>
    <dbReference type="NCBI Taxonomy" id="2508881"/>
    <lineage>
        <taxon>Bacteria</taxon>
        <taxon>Bacillati</taxon>
        <taxon>Bacillota</taxon>
        <taxon>Bacilli</taxon>
        <taxon>Lactobacillales</taxon>
        <taxon>Lactobacillaceae</taxon>
        <taxon>Weissella</taxon>
    </lineage>
</organism>
<keyword evidence="2" id="KW-1185">Reference proteome</keyword>
<dbReference type="EMBL" id="SDGZ01000014">
    <property type="protein sequence ID" value="TYC49609.1"/>
    <property type="molecule type" value="Genomic_DNA"/>
</dbReference>
<dbReference type="AlphaFoldDB" id="A0A6C2C7Q1"/>
<dbReference type="Proteomes" id="UP000371977">
    <property type="component" value="Unassembled WGS sequence"/>
</dbReference>
<dbReference type="OrthoDB" id="2185791at2"/>
<sequence length="118" mass="13157">MVELLRSLKKTLEAETSIPVFFTWQDEQTLEPFIVLADGNTDDSLSPKAGRAVTNLALQAHLFYPGGSRIKVEDERYKVTGILYKASNRIVNVASEVMKDNSVGREVYHVVMTLSALI</sequence>